<keyword evidence="8 12" id="KW-1133">Transmembrane helix</keyword>
<evidence type="ECO:0000313" key="15">
    <source>
        <dbReference type="EMBL" id="KOG86576.1"/>
    </source>
</evidence>
<feature type="domain" description="Peptidase S8/S53" evidence="14">
    <location>
        <begin position="58"/>
        <end position="314"/>
    </location>
</feature>
<evidence type="ECO:0000259" key="14">
    <source>
        <dbReference type="Pfam" id="PF00082"/>
    </source>
</evidence>
<evidence type="ECO:0000256" key="1">
    <source>
        <dbReference type="ARBA" id="ARBA00004162"/>
    </source>
</evidence>
<dbReference type="InterPro" id="IPR036852">
    <property type="entry name" value="Peptidase_S8/S53_dom_sf"/>
</dbReference>
<feature type="region of interest" description="Disordered" evidence="11">
    <location>
        <begin position="321"/>
        <end position="377"/>
    </location>
</feature>
<dbReference type="InterPro" id="IPR023834">
    <property type="entry name" value="T7SS_pept_S8A_mycosin"/>
</dbReference>
<dbReference type="PROSITE" id="PS51892">
    <property type="entry name" value="SUBTILASE"/>
    <property type="match status" value="1"/>
</dbReference>
<accession>A0ABR5J071</accession>
<dbReference type="InterPro" id="IPR050131">
    <property type="entry name" value="Peptidase_S8_subtilisin-like"/>
</dbReference>
<feature type="signal peptide" evidence="13">
    <location>
        <begin position="1"/>
        <end position="34"/>
    </location>
</feature>
<dbReference type="InterPro" id="IPR015500">
    <property type="entry name" value="Peptidase_S8_subtilisin-rel"/>
</dbReference>
<evidence type="ECO:0000256" key="7">
    <source>
        <dbReference type="ARBA" id="ARBA00022825"/>
    </source>
</evidence>
<evidence type="ECO:0000256" key="10">
    <source>
        <dbReference type="PROSITE-ProRule" id="PRU01240"/>
    </source>
</evidence>
<keyword evidence="5 12" id="KW-0812">Transmembrane</keyword>
<feature type="active site" description="Charge relay system" evidence="10">
    <location>
        <position position="101"/>
    </location>
</feature>
<evidence type="ECO:0000256" key="2">
    <source>
        <dbReference type="ARBA" id="ARBA00011073"/>
    </source>
</evidence>
<keyword evidence="3" id="KW-1003">Cell membrane</keyword>
<keyword evidence="7 10" id="KW-0720">Serine protease</keyword>
<keyword evidence="16" id="KW-1185">Reference proteome</keyword>
<evidence type="ECO:0000256" key="13">
    <source>
        <dbReference type="SAM" id="SignalP"/>
    </source>
</evidence>
<evidence type="ECO:0000256" key="6">
    <source>
        <dbReference type="ARBA" id="ARBA00022801"/>
    </source>
</evidence>
<proteinExistence type="inferred from homology"/>
<dbReference type="NCBIfam" id="TIGR03921">
    <property type="entry name" value="T7SS_mycosin"/>
    <property type="match status" value="1"/>
</dbReference>
<keyword evidence="9 12" id="KW-0472">Membrane</keyword>
<feature type="active site" description="Charge relay system" evidence="10">
    <location>
        <position position="67"/>
    </location>
</feature>
<organism evidence="15 16">
    <name type="scientific">Streptomyces varsoviensis</name>
    <dbReference type="NCBI Taxonomy" id="67373"/>
    <lineage>
        <taxon>Bacteria</taxon>
        <taxon>Bacillati</taxon>
        <taxon>Actinomycetota</taxon>
        <taxon>Actinomycetes</taxon>
        <taxon>Kitasatosporales</taxon>
        <taxon>Streptomycetaceae</taxon>
        <taxon>Streptomyces</taxon>
    </lineage>
</organism>
<evidence type="ECO:0000313" key="16">
    <source>
        <dbReference type="Proteomes" id="UP000037020"/>
    </source>
</evidence>
<evidence type="ECO:0000256" key="9">
    <source>
        <dbReference type="ARBA" id="ARBA00023136"/>
    </source>
</evidence>
<dbReference type="PRINTS" id="PR00723">
    <property type="entry name" value="SUBTILISIN"/>
</dbReference>
<dbReference type="EMBL" id="LGUT01002742">
    <property type="protein sequence ID" value="KOG86576.1"/>
    <property type="molecule type" value="Genomic_DNA"/>
</dbReference>
<evidence type="ECO:0000256" key="11">
    <source>
        <dbReference type="SAM" id="MobiDB-lite"/>
    </source>
</evidence>
<dbReference type="Gene3D" id="3.40.50.200">
    <property type="entry name" value="Peptidase S8/S53 domain"/>
    <property type="match status" value="1"/>
</dbReference>
<gene>
    <name evidence="15" type="ORF">ADK38_30255</name>
</gene>
<keyword evidence="6 10" id="KW-0378">Hydrolase</keyword>
<keyword evidence="13" id="KW-0732">Signal</keyword>
<evidence type="ECO:0000256" key="12">
    <source>
        <dbReference type="SAM" id="Phobius"/>
    </source>
</evidence>
<dbReference type="PANTHER" id="PTHR43806:SF11">
    <property type="entry name" value="CEREVISIN-RELATED"/>
    <property type="match status" value="1"/>
</dbReference>
<dbReference type="Pfam" id="PF00082">
    <property type="entry name" value="Peptidase_S8"/>
    <property type="match status" value="1"/>
</dbReference>
<feature type="chain" id="PRO_5045792187" description="Peptidase S8/S53 domain-containing protein" evidence="13">
    <location>
        <begin position="35"/>
        <end position="405"/>
    </location>
</feature>
<dbReference type="PANTHER" id="PTHR43806">
    <property type="entry name" value="PEPTIDASE S8"/>
    <property type="match status" value="1"/>
</dbReference>
<protein>
    <recommendedName>
        <fullName evidence="14">Peptidase S8/S53 domain-containing protein</fullName>
    </recommendedName>
</protein>
<evidence type="ECO:0000256" key="4">
    <source>
        <dbReference type="ARBA" id="ARBA00022670"/>
    </source>
</evidence>
<name>A0ABR5J071_9ACTN</name>
<comment type="caution">
    <text evidence="15">The sequence shown here is derived from an EMBL/GenBank/DDBJ whole genome shotgun (WGS) entry which is preliminary data.</text>
</comment>
<reference evidence="15 16" key="1">
    <citation type="submission" date="2015-07" db="EMBL/GenBank/DDBJ databases">
        <authorList>
            <person name="Ju K.-S."/>
            <person name="Doroghazi J.R."/>
            <person name="Metcalf W.W."/>
        </authorList>
    </citation>
    <scope>NUCLEOTIDE SEQUENCE [LARGE SCALE GENOMIC DNA]</scope>
    <source>
        <strain evidence="15 16">NRRL B-3589</strain>
    </source>
</reference>
<dbReference type="Proteomes" id="UP000037020">
    <property type="component" value="Unassembled WGS sequence"/>
</dbReference>
<sequence length="405" mass="40636">MRSRGRTRATWRVRGAAGGAGVMLLVLTAAPASAESVRSQEWHLDAMQAEEMWQASTGQGVTVAVIDSGVDSSLADLKGQVVRGKDLSGMPGDERDDYDGHGTSIAAVIAATGKGKGALGLAPGANILPIRLANVDMASNETKPNVQISKSIASAIRYAADSDAKVINISLATSYDVPELTDAVKYAQTRGKLIVAGVGNSGHKGNAVMYPAATPGVVGVGAVDKNLRVTAESERGPQVDLVAPGDDIVQACDGGSEICTGHGTSASAALASASAALVWAKHPDWTANQVTRVLINTAGGPKDGTKRNDAIGYGVVRPRVALTNPGDPGPADVDPLLAPGEQASKPSGSPAADAKAPSQTVADASSSSGSGSGGGNSTVWLAAAGGVVVVGAVAAGLVVARRRRS</sequence>
<dbReference type="SUPFAM" id="SSF52743">
    <property type="entry name" value="Subtilisin-like"/>
    <property type="match status" value="1"/>
</dbReference>
<evidence type="ECO:0000256" key="5">
    <source>
        <dbReference type="ARBA" id="ARBA00022692"/>
    </source>
</evidence>
<comment type="subcellular location">
    <subcellularLocation>
        <location evidence="1">Cell membrane</location>
        <topology evidence="1">Single-pass membrane protein</topology>
    </subcellularLocation>
</comment>
<comment type="similarity">
    <text evidence="2 10">Belongs to the peptidase S8 family.</text>
</comment>
<evidence type="ECO:0000256" key="8">
    <source>
        <dbReference type="ARBA" id="ARBA00022989"/>
    </source>
</evidence>
<dbReference type="InterPro" id="IPR000209">
    <property type="entry name" value="Peptidase_S8/S53_dom"/>
</dbReference>
<feature type="active site" description="Charge relay system" evidence="10">
    <location>
        <position position="265"/>
    </location>
</feature>
<evidence type="ECO:0000256" key="3">
    <source>
        <dbReference type="ARBA" id="ARBA00022475"/>
    </source>
</evidence>
<keyword evidence="4 10" id="KW-0645">Protease</keyword>
<feature type="transmembrane region" description="Helical" evidence="12">
    <location>
        <begin position="379"/>
        <end position="400"/>
    </location>
</feature>